<evidence type="ECO:0000313" key="3">
    <source>
        <dbReference type="Proteomes" id="UP001175227"/>
    </source>
</evidence>
<dbReference type="EMBL" id="JAUEPR010000142">
    <property type="protein sequence ID" value="KAK0461534.1"/>
    <property type="molecule type" value="Genomic_DNA"/>
</dbReference>
<comment type="caution">
    <text evidence="2">The sequence shown here is derived from an EMBL/GenBank/DDBJ whole genome shotgun (WGS) entry which is preliminary data.</text>
</comment>
<dbReference type="Proteomes" id="UP001175227">
    <property type="component" value="Unassembled WGS sequence"/>
</dbReference>
<reference evidence="2" key="1">
    <citation type="submission" date="2023-06" db="EMBL/GenBank/DDBJ databases">
        <authorList>
            <consortium name="Lawrence Berkeley National Laboratory"/>
            <person name="Ahrendt S."/>
            <person name="Sahu N."/>
            <person name="Indic B."/>
            <person name="Wong-Bajracharya J."/>
            <person name="Merenyi Z."/>
            <person name="Ke H.-M."/>
            <person name="Monk M."/>
            <person name="Kocsube S."/>
            <person name="Drula E."/>
            <person name="Lipzen A."/>
            <person name="Balint B."/>
            <person name="Henrissat B."/>
            <person name="Andreopoulos B."/>
            <person name="Martin F.M."/>
            <person name="Harder C.B."/>
            <person name="Rigling D."/>
            <person name="Ford K.L."/>
            <person name="Foster G.D."/>
            <person name="Pangilinan J."/>
            <person name="Papanicolaou A."/>
            <person name="Barry K."/>
            <person name="LaButti K."/>
            <person name="Viragh M."/>
            <person name="Koriabine M."/>
            <person name="Yan M."/>
            <person name="Riley R."/>
            <person name="Champramary S."/>
            <person name="Plett K.L."/>
            <person name="Tsai I.J."/>
            <person name="Slot J."/>
            <person name="Sipos G."/>
            <person name="Plett J."/>
            <person name="Nagy L.G."/>
            <person name="Grigoriev I.V."/>
        </authorList>
    </citation>
    <scope>NUCLEOTIDE SEQUENCE</scope>
    <source>
        <strain evidence="2">ICMP 16352</strain>
    </source>
</reference>
<accession>A0AA39TRL6</accession>
<evidence type="ECO:0000313" key="2">
    <source>
        <dbReference type="EMBL" id="KAK0461534.1"/>
    </source>
</evidence>
<gene>
    <name evidence="2" type="ORF">IW261DRAFT_1599365</name>
</gene>
<protein>
    <submittedName>
        <fullName evidence="2">Ribonuclease H-like domain-containing protein</fullName>
    </submittedName>
</protein>
<sequence length="865" mass="96565">MASDPMQSPTRELAWLRVLLLNLPTDLHAPKKGEFTRYPFATFRIDQAILERTENEVGAINKSFKAIFGWRTCTTGDGILDIEERGKHGISAVADLLEGYLKKYRDKKGSPNAVLVKWVEDISAGCVKIYHTHNKRLPDLPVEKLHNFANEKSASSSLGAQLETAATTEDSITPSHAPSVLSTPLSSSAKPKPSTGKQPKLLLDFTNAGREQLQLKIDFCIMKLICVCGLVPNLLDTDEWKEFMVVSNPRYKWTPSDTFERKYIPQEAWRVHNKVKEILKQERNLTLTFDGNSTRKPQSVYTTHITTKDRTSYFYGGYEGSDEHHTAEWVRDIILEGIRDIGEDNFSGLCSDSTGNTKKGKSLAKDILVAILTLPDCCHHLHNTIKEISNLPEFQKLEQRRLEEDVTQGLIKIGKTRFATHYSACISLERCFPFIRDLIVDQVIKIKNKEVMTAFTGQRANLEFQLALKQYSTIIGPLACSLWALEAAQTNAADVYMFWLAIAAELRDLFSCPEDTGIEPELAKKIIHIFLRRHKEFIDESPDDIYFIAAYLDPRYVNSDILNKPILVMPGPTITIPGNNFGSDSEADMAPCPRAYKCVKKGLKVMLRNEIEAYKCRPSSAGIGQLVKQAKSAKAIAEEFSPQLLAYSRGEYPFSDPVGLQTVLEWWESLASHPKARTLAFFAIKIFSVLVNSMPDERTGSKITWFNSPLRSNQKVSTLVNMIQVGQWYGVHQKEGKSKLPPNIKFRNMDNDLNRKRTTPAACGTSLSGEALQTVRLVDVIESEDEDDGSVTDTDNIGNTSGVLELDPDINLNAPCLRNVLPTSASEASAAVVFAALVESPTAPRPASNADGAKKDVNEIDWDMI</sequence>
<dbReference type="SUPFAM" id="SSF53098">
    <property type="entry name" value="Ribonuclease H-like"/>
    <property type="match status" value="1"/>
</dbReference>
<feature type="compositionally biased region" description="Polar residues" evidence="1">
    <location>
        <begin position="165"/>
        <end position="189"/>
    </location>
</feature>
<feature type="region of interest" description="Disordered" evidence="1">
    <location>
        <begin position="165"/>
        <end position="199"/>
    </location>
</feature>
<organism evidence="2 3">
    <name type="scientific">Armillaria novae-zelandiae</name>
    <dbReference type="NCBI Taxonomy" id="153914"/>
    <lineage>
        <taxon>Eukaryota</taxon>
        <taxon>Fungi</taxon>
        <taxon>Dikarya</taxon>
        <taxon>Basidiomycota</taxon>
        <taxon>Agaricomycotina</taxon>
        <taxon>Agaricomycetes</taxon>
        <taxon>Agaricomycetidae</taxon>
        <taxon>Agaricales</taxon>
        <taxon>Marasmiineae</taxon>
        <taxon>Physalacriaceae</taxon>
        <taxon>Armillaria</taxon>
    </lineage>
</organism>
<name>A0AA39TRL6_9AGAR</name>
<proteinExistence type="predicted"/>
<dbReference type="AlphaFoldDB" id="A0AA39TRL6"/>
<keyword evidence="3" id="KW-1185">Reference proteome</keyword>
<evidence type="ECO:0000256" key="1">
    <source>
        <dbReference type="SAM" id="MobiDB-lite"/>
    </source>
</evidence>
<dbReference type="InterPro" id="IPR012337">
    <property type="entry name" value="RNaseH-like_sf"/>
</dbReference>